<organism evidence="3 4">
    <name type="scientific">Tetragenococcus halophilus</name>
    <name type="common">Pediococcus halophilus</name>
    <dbReference type="NCBI Taxonomy" id="51669"/>
    <lineage>
        <taxon>Bacteria</taxon>
        <taxon>Bacillati</taxon>
        <taxon>Bacillota</taxon>
        <taxon>Bacilli</taxon>
        <taxon>Lactobacillales</taxon>
        <taxon>Enterococcaceae</taxon>
        <taxon>Tetragenococcus</taxon>
    </lineage>
</organism>
<dbReference type="InterPro" id="IPR051547">
    <property type="entry name" value="TDP2-like"/>
</dbReference>
<dbReference type="PANTHER" id="PTHR15822:SF23">
    <property type="entry name" value="ENDONUCLEASE_EXONUCLEASE_PHOSPHATASE FAMILY PROTEIN"/>
    <property type="match status" value="1"/>
</dbReference>
<dbReference type="AlphaFoldDB" id="A0A3G5FIW9"/>
<feature type="domain" description="Endonuclease/exonuclease/phosphatase" evidence="2">
    <location>
        <begin position="30"/>
        <end position="283"/>
    </location>
</feature>
<dbReference type="Proteomes" id="UP000280475">
    <property type="component" value="Chromosome"/>
</dbReference>
<keyword evidence="1 3" id="KW-0378">Hydrolase</keyword>
<dbReference type="RefSeq" id="WP_050989758.1">
    <property type="nucleotide sequence ID" value="NZ_BLRM01000055.1"/>
</dbReference>
<evidence type="ECO:0000313" key="3">
    <source>
        <dbReference type="EMBL" id="AYW50260.1"/>
    </source>
</evidence>
<sequence>MNLNFLKLRDWKMKVLTLNVHGWMEKFASKKIKQLAQVIATKDYDVIALQEVNQPMKEGMTEHKRFIKPSQEVNLVPLKKGNYAGVLVKELEKFGKYYFWTWSANHIGYDKYDEGLAILSKTPQNSQVINISQSTEYDNVGTRNILKSEISIFDKKWLIFNGHFSWWEDPEDNQIFKHEWDRAQIALNENMKENIIFMGDFNNEASTYNKGYDYVLKTAPFLNDSYTIAQENYGYATMKGKIDGWKTTSDSKRIDYIFVSDKLTVQKNHVIFNQDNESIVSDHFGVEVIILE</sequence>
<dbReference type="PANTHER" id="PTHR15822">
    <property type="entry name" value="TRAF AND TNF RECEPTOR-ASSOCIATED PROTEIN"/>
    <property type="match status" value="1"/>
</dbReference>
<evidence type="ECO:0000313" key="4">
    <source>
        <dbReference type="Proteomes" id="UP000280475"/>
    </source>
</evidence>
<proteinExistence type="predicted"/>
<reference evidence="3 4" key="1">
    <citation type="journal article" date="2012" name="Int. J. Syst. Evol. Microbiol.">
        <title>Characterization of Tetragenococcus strains from sugar thick juice reveals a novel species, Tetragenococcus osmophilus sp. nov., and divides Tetragenococcus halophilus into two subspecies, T. halophilus subsp. halophilus subsp. nov. and T. halophilus subsp. flandriensis subsp. nov.</title>
        <authorList>
            <person name="Juste A."/>
            <person name="Van Trappen S."/>
            <person name="Verreth C."/>
            <person name="Cleenwerck I."/>
            <person name="De Vos P."/>
            <person name="Lievens B."/>
            <person name="Willems K.A."/>
        </authorList>
    </citation>
    <scope>NUCLEOTIDE SEQUENCE [LARGE SCALE GENOMIC DNA]</scope>
    <source>
        <strain evidence="3 4">LMG 26042</strain>
    </source>
</reference>
<name>A0A3G5FIW9_TETHA</name>
<protein>
    <submittedName>
        <fullName evidence="3">Hydrolase</fullName>
    </submittedName>
</protein>
<dbReference type="InterPro" id="IPR005135">
    <property type="entry name" value="Endo/exonuclease/phosphatase"/>
</dbReference>
<dbReference type="EMBL" id="CP027768">
    <property type="protein sequence ID" value="AYW50260.1"/>
    <property type="molecule type" value="Genomic_DNA"/>
</dbReference>
<dbReference type="CDD" id="cd09079">
    <property type="entry name" value="RgfB-like"/>
    <property type="match status" value="1"/>
</dbReference>
<dbReference type="Gene3D" id="3.60.10.10">
    <property type="entry name" value="Endonuclease/exonuclease/phosphatase"/>
    <property type="match status" value="1"/>
</dbReference>
<dbReference type="SUPFAM" id="SSF56219">
    <property type="entry name" value="DNase I-like"/>
    <property type="match status" value="1"/>
</dbReference>
<dbReference type="InterPro" id="IPR036691">
    <property type="entry name" value="Endo/exonu/phosph_ase_sf"/>
</dbReference>
<evidence type="ECO:0000259" key="2">
    <source>
        <dbReference type="Pfam" id="PF03372"/>
    </source>
</evidence>
<gene>
    <name evidence="3" type="ORF">C7H83_07195</name>
</gene>
<evidence type="ECO:0000256" key="1">
    <source>
        <dbReference type="ARBA" id="ARBA00022801"/>
    </source>
</evidence>
<dbReference type="Pfam" id="PF03372">
    <property type="entry name" value="Exo_endo_phos"/>
    <property type="match status" value="1"/>
</dbReference>
<accession>A0A3G5FIW9</accession>
<dbReference type="GO" id="GO:0016787">
    <property type="term" value="F:hydrolase activity"/>
    <property type="evidence" value="ECO:0007669"/>
    <property type="project" value="UniProtKB-KW"/>
</dbReference>